<dbReference type="AlphaFoldDB" id="A0A0F9DJV0"/>
<reference evidence="1" key="1">
    <citation type="journal article" date="2015" name="Nature">
        <title>Complex archaea that bridge the gap between prokaryotes and eukaryotes.</title>
        <authorList>
            <person name="Spang A."/>
            <person name="Saw J.H."/>
            <person name="Jorgensen S.L."/>
            <person name="Zaremba-Niedzwiedzka K."/>
            <person name="Martijn J."/>
            <person name="Lind A.E."/>
            <person name="van Eijk R."/>
            <person name="Schleper C."/>
            <person name="Guy L."/>
            <person name="Ettema T.J."/>
        </authorList>
    </citation>
    <scope>NUCLEOTIDE SEQUENCE</scope>
</reference>
<dbReference type="EMBL" id="LAZR01041321">
    <property type="protein sequence ID" value="KKL12288.1"/>
    <property type="molecule type" value="Genomic_DNA"/>
</dbReference>
<sequence length="84" mass="10051">MSKHPEMSAEEIEIDRRWEEEQKAIQKTPLDRWNPFISTVRHTSQTMHGPKQEGWKNPWAKFAKCIVDLADYATELEQELERLR</sequence>
<protein>
    <submittedName>
        <fullName evidence="1">Uncharacterized protein</fullName>
    </submittedName>
</protein>
<accession>A0A0F9DJV0</accession>
<organism evidence="1">
    <name type="scientific">marine sediment metagenome</name>
    <dbReference type="NCBI Taxonomy" id="412755"/>
    <lineage>
        <taxon>unclassified sequences</taxon>
        <taxon>metagenomes</taxon>
        <taxon>ecological metagenomes</taxon>
    </lineage>
</organism>
<comment type="caution">
    <text evidence="1">The sequence shown here is derived from an EMBL/GenBank/DDBJ whole genome shotgun (WGS) entry which is preliminary data.</text>
</comment>
<evidence type="ECO:0000313" key="1">
    <source>
        <dbReference type="EMBL" id="KKL12288.1"/>
    </source>
</evidence>
<proteinExistence type="predicted"/>
<gene>
    <name evidence="1" type="ORF">LCGC14_2537250</name>
</gene>
<name>A0A0F9DJV0_9ZZZZ</name>